<dbReference type="InterPro" id="IPR011989">
    <property type="entry name" value="ARM-like"/>
</dbReference>
<name>A0A6L2Q4H7_COPFO</name>
<comment type="caution">
    <text evidence="3">The sequence shown here is derived from an EMBL/GenBank/DDBJ whole genome shotgun (WGS) entry which is preliminary data.</text>
</comment>
<dbReference type="InterPro" id="IPR021133">
    <property type="entry name" value="HEAT_type_2"/>
</dbReference>
<dbReference type="InterPro" id="IPR051023">
    <property type="entry name" value="PP2A_Regulatory_Subunit_A"/>
</dbReference>
<dbReference type="AlphaFoldDB" id="A0A6L2Q4H7"/>
<evidence type="ECO:0000256" key="2">
    <source>
        <dbReference type="PROSITE-ProRule" id="PRU00103"/>
    </source>
</evidence>
<evidence type="ECO:0000313" key="4">
    <source>
        <dbReference type="Proteomes" id="UP000502823"/>
    </source>
</evidence>
<keyword evidence="4" id="KW-1185">Reference proteome</keyword>
<evidence type="ECO:0000313" key="3">
    <source>
        <dbReference type="EMBL" id="GFG37685.1"/>
    </source>
</evidence>
<dbReference type="Proteomes" id="UP000502823">
    <property type="component" value="Unassembled WGS sequence"/>
</dbReference>
<dbReference type="PROSITE" id="PS50077">
    <property type="entry name" value="HEAT_REPEAT"/>
    <property type="match status" value="1"/>
</dbReference>
<evidence type="ECO:0008006" key="5">
    <source>
        <dbReference type="Google" id="ProtNLM"/>
    </source>
</evidence>
<protein>
    <recommendedName>
        <fullName evidence="5">WW-binding domain-containing protein</fullName>
    </recommendedName>
</protein>
<dbReference type="PANTHER" id="PTHR10648:SF1">
    <property type="entry name" value="SERINE_THREONINE-PROTEIN PHOSPHATASE 4 REGULATORY SUBUNIT 1"/>
    <property type="match status" value="1"/>
</dbReference>
<keyword evidence="1" id="KW-0677">Repeat</keyword>
<feature type="non-terminal residue" evidence="3">
    <location>
        <position position="1"/>
    </location>
</feature>
<feature type="repeat" description="HEAT" evidence="2">
    <location>
        <begin position="146"/>
        <end position="184"/>
    </location>
</feature>
<dbReference type="InParanoid" id="A0A6L2Q4H7"/>
<dbReference type="PANTHER" id="PTHR10648">
    <property type="entry name" value="SERINE/THREONINE-PROTEIN PHOSPHATASE PP2A 65 KDA REGULATORY SUBUNIT"/>
    <property type="match status" value="1"/>
</dbReference>
<reference evidence="4" key="1">
    <citation type="submission" date="2020-01" db="EMBL/GenBank/DDBJ databases">
        <title>Draft genome sequence of the Termite Coptotermes fromosanus.</title>
        <authorList>
            <person name="Itakura S."/>
            <person name="Yosikawa Y."/>
            <person name="Umezawa K."/>
        </authorList>
    </citation>
    <scope>NUCLEOTIDE SEQUENCE [LARGE SCALE GENOMIC DNA]</scope>
</reference>
<gene>
    <name evidence="3" type="ORF">Cfor_12169</name>
</gene>
<dbReference type="GO" id="GO:0005737">
    <property type="term" value="C:cytoplasm"/>
    <property type="evidence" value="ECO:0007669"/>
    <property type="project" value="TreeGrafter"/>
</dbReference>
<evidence type="ECO:0000256" key="1">
    <source>
        <dbReference type="ARBA" id="ARBA00022737"/>
    </source>
</evidence>
<dbReference type="GO" id="GO:0019888">
    <property type="term" value="F:protein phosphatase regulator activity"/>
    <property type="evidence" value="ECO:0007669"/>
    <property type="project" value="TreeGrafter"/>
</dbReference>
<dbReference type="OrthoDB" id="340346at2759"/>
<dbReference type="SUPFAM" id="SSF48371">
    <property type="entry name" value="ARM repeat"/>
    <property type="match status" value="1"/>
</dbReference>
<accession>A0A6L2Q4H7</accession>
<dbReference type="InterPro" id="IPR016024">
    <property type="entry name" value="ARM-type_fold"/>
</dbReference>
<dbReference type="EMBL" id="BLKM01000712">
    <property type="protein sequence ID" value="GFG37685.1"/>
    <property type="molecule type" value="Genomic_DNA"/>
</dbReference>
<dbReference type="Gene3D" id="1.25.10.10">
    <property type="entry name" value="Leucine-rich Repeat Variant"/>
    <property type="match status" value="3"/>
</dbReference>
<proteinExistence type="predicted"/>
<sequence>VRKMSQATLLVLMEQGLVEQSEVEQKVCPVVLRLTELDHLTMEFHTGAVALMSKMAPLMGRSSTERLFLNRFAALCTDPVFYVRKACASNFGEFCAIVGRDCTESVLLPRFVDLCVDEIWGVRKACAEVFISVSCSCTLQTRKQSLAPVFAKLLDDPSRWVRMSAYKTLGPFISTFAYPSITRLSYNQNGELVILGPDGFEFRLTPHRASDIDCARVLAEFNCGANTLNRNGNNHSINRHMAEISNQPDESSKSSPISVIYNVCDNDERVCCDVESFMTSLAQDLKAGESDLVQNAHDDRTVGANGNSVTDNSSEVCDSENTEAGHVEEESAGERCAGETCLRAEGCLNNSNSCTEEQNKNVQQSQQGESSSVQQLHVIETESHIHIESSMLNSAETFNTFQYWRIPVPELKLDVSLAETGGPTTVLADETRQQTASDMNSDMDIDTELDNLSTRLEECSLQYAGEEMPHSAQICIASVAMVTDAEKQGVENTMTLFWEQKVEYREVAEGFENQLQPQQHFGALPSQVSQDIVPQALINHFVSMTNPSQAQNTDNEIAYHCAFSLPAVARTLGRDNWILLKNAYHALASDMQWKVRHIVASSIHELAVILGEDLATHDLVPVFIGFMKDLDEVRIGALKHLADFLWILRLPDRNPFLPRLSEFLLTDNEWNWRFREELAEQLLVVVNLFTPEDSRTHLTPIAVKLLQDKVAAVRQIALHLVTELVKCVCTEPVLLRGLLAELAEKFAHSKHWNQRQTFALLCSQLVTKHALSEEEFARDVLPHLLDLSWDSVPNVRLSVARTVATNIMAKEFFCSAENPHYEVLTQVLKRLQGDNDRDVRYFASLCPSSTDTEEECFECWEFMKKKH</sequence>
<organism evidence="3 4">
    <name type="scientific">Coptotermes formosanus</name>
    <name type="common">Formosan subterranean termite</name>
    <dbReference type="NCBI Taxonomy" id="36987"/>
    <lineage>
        <taxon>Eukaryota</taxon>
        <taxon>Metazoa</taxon>
        <taxon>Ecdysozoa</taxon>
        <taxon>Arthropoda</taxon>
        <taxon>Hexapoda</taxon>
        <taxon>Insecta</taxon>
        <taxon>Pterygota</taxon>
        <taxon>Neoptera</taxon>
        <taxon>Polyneoptera</taxon>
        <taxon>Dictyoptera</taxon>
        <taxon>Blattodea</taxon>
        <taxon>Blattoidea</taxon>
        <taxon>Termitoidae</taxon>
        <taxon>Rhinotermitidae</taxon>
        <taxon>Coptotermes</taxon>
    </lineage>
</organism>